<proteinExistence type="predicted"/>
<keyword evidence="2" id="KW-1185">Reference proteome</keyword>
<name>A0ABQ5HWS8_9ASTR</name>
<protein>
    <submittedName>
        <fullName evidence="1">Uncharacterized protein</fullName>
    </submittedName>
</protein>
<sequence>MRLRRSAATTTTTTAISEVDLTLAQTLAELRSAKPKVVVQEPVTTLTTTPSNIKDKGKAKMIEPEKPLKKTEQIRLDEELAFKLQAEEDEQARLAREKAEKIEEVNISWDNVQAMIEAYRLLAERLQAREQEELTDEEKVRLFIELLEKRKKHFAALRAQEKRNKPPTIAQKKRTMSTYLKHMAGYKQSQLKNKSFAEIQKLFDKAMTRVNMFADMDTELVKESLKKAKAEMAQESSSKRAGEELEQEIFQDDEVAIDAIPLATKPAPIVNFQIHRKGRNGYYEIMIADGSAKTYLLFSQLLKEFDREDLENLWKLVKAKHGNTRPEEGYERVLWGDLKTML</sequence>
<reference evidence="1" key="2">
    <citation type="submission" date="2022-01" db="EMBL/GenBank/DDBJ databases">
        <authorList>
            <person name="Yamashiro T."/>
            <person name="Shiraishi A."/>
            <person name="Satake H."/>
            <person name="Nakayama K."/>
        </authorList>
    </citation>
    <scope>NUCLEOTIDE SEQUENCE</scope>
</reference>
<comment type="caution">
    <text evidence="1">The sequence shown here is derived from an EMBL/GenBank/DDBJ whole genome shotgun (WGS) entry which is preliminary data.</text>
</comment>
<gene>
    <name evidence="1" type="ORF">Tco_1081172</name>
</gene>
<organism evidence="1 2">
    <name type="scientific">Tanacetum coccineum</name>
    <dbReference type="NCBI Taxonomy" id="301880"/>
    <lineage>
        <taxon>Eukaryota</taxon>
        <taxon>Viridiplantae</taxon>
        <taxon>Streptophyta</taxon>
        <taxon>Embryophyta</taxon>
        <taxon>Tracheophyta</taxon>
        <taxon>Spermatophyta</taxon>
        <taxon>Magnoliopsida</taxon>
        <taxon>eudicotyledons</taxon>
        <taxon>Gunneridae</taxon>
        <taxon>Pentapetalae</taxon>
        <taxon>asterids</taxon>
        <taxon>campanulids</taxon>
        <taxon>Asterales</taxon>
        <taxon>Asteraceae</taxon>
        <taxon>Asteroideae</taxon>
        <taxon>Anthemideae</taxon>
        <taxon>Anthemidinae</taxon>
        <taxon>Tanacetum</taxon>
    </lineage>
</organism>
<dbReference type="EMBL" id="BQNB010020098">
    <property type="protein sequence ID" value="GJT92327.1"/>
    <property type="molecule type" value="Genomic_DNA"/>
</dbReference>
<evidence type="ECO:0000313" key="2">
    <source>
        <dbReference type="Proteomes" id="UP001151760"/>
    </source>
</evidence>
<evidence type="ECO:0000313" key="1">
    <source>
        <dbReference type="EMBL" id="GJT92327.1"/>
    </source>
</evidence>
<accession>A0ABQ5HWS8</accession>
<dbReference type="Proteomes" id="UP001151760">
    <property type="component" value="Unassembled WGS sequence"/>
</dbReference>
<reference evidence="1" key="1">
    <citation type="journal article" date="2022" name="Int. J. Mol. Sci.">
        <title>Draft Genome of Tanacetum Coccineum: Genomic Comparison of Closely Related Tanacetum-Family Plants.</title>
        <authorList>
            <person name="Yamashiro T."/>
            <person name="Shiraishi A."/>
            <person name="Nakayama K."/>
            <person name="Satake H."/>
        </authorList>
    </citation>
    <scope>NUCLEOTIDE SEQUENCE</scope>
</reference>